<feature type="transmembrane region" description="Helical" evidence="1">
    <location>
        <begin position="68"/>
        <end position="88"/>
    </location>
</feature>
<reference evidence="2 3" key="1">
    <citation type="submission" date="2018-07" db="EMBL/GenBank/DDBJ databases">
        <title>Genomic Encyclopedia of Type Strains, Phase IV (KMG-IV): sequencing the most valuable type-strain genomes for metagenomic binning, comparative biology and taxonomic classification.</title>
        <authorList>
            <person name="Goeker M."/>
        </authorList>
    </citation>
    <scope>NUCLEOTIDE SEQUENCE [LARGE SCALE GENOMIC DNA]</scope>
    <source>
        <strain evidence="2 3">DSM 44952</strain>
    </source>
</reference>
<feature type="transmembrane region" description="Helical" evidence="1">
    <location>
        <begin position="38"/>
        <end position="56"/>
    </location>
</feature>
<dbReference type="RefSeq" id="WP_068013521.1">
    <property type="nucleotide sequence ID" value="NZ_QQAZ01000007.1"/>
</dbReference>
<proteinExistence type="predicted"/>
<sequence>MAEYEFPGVLLKGYRLACVAGTVVAVVVTMALSTPTAALWVLFPAVVVMILTYPWLSPLESASRSRRTIALLCCAAFIAGLPWILAWWGLGLVVVPAAVVILSLYAFGARVAAKELWPQRHWAPGSKCFAPR</sequence>
<name>A0A370GZ59_9NOCA</name>
<keyword evidence="1" id="KW-0812">Transmembrane</keyword>
<accession>A0A370GZ59</accession>
<evidence type="ECO:0000313" key="3">
    <source>
        <dbReference type="Proteomes" id="UP000255355"/>
    </source>
</evidence>
<protein>
    <submittedName>
        <fullName evidence="2">Uncharacterized protein</fullName>
    </submittedName>
</protein>
<evidence type="ECO:0000313" key="2">
    <source>
        <dbReference type="EMBL" id="RDI48954.1"/>
    </source>
</evidence>
<feature type="transmembrane region" description="Helical" evidence="1">
    <location>
        <begin position="94"/>
        <end position="113"/>
    </location>
</feature>
<feature type="transmembrane region" description="Helical" evidence="1">
    <location>
        <begin position="12"/>
        <end position="32"/>
    </location>
</feature>
<keyword evidence="3" id="KW-1185">Reference proteome</keyword>
<dbReference type="Proteomes" id="UP000255355">
    <property type="component" value="Unassembled WGS sequence"/>
</dbReference>
<evidence type="ECO:0000256" key="1">
    <source>
        <dbReference type="SAM" id="Phobius"/>
    </source>
</evidence>
<keyword evidence="1" id="KW-0472">Membrane</keyword>
<dbReference type="AlphaFoldDB" id="A0A370GZ59"/>
<keyword evidence="1" id="KW-1133">Transmembrane helix</keyword>
<gene>
    <name evidence="2" type="ORF">DFR68_10779</name>
</gene>
<dbReference type="EMBL" id="QQAZ01000007">
    <property type="protein sequence ID" value="RDI48954.1"/>
    <property type="molecule type" value="Genomic_DNA"/>
</dbReference>
<comment type="caution">
    <text evidence="2">The sequence shown here is derived from an EMBL/GenBank/DDBJ whole genome shotgun (WGS) entry which is preliminary data.</text>
</comment>
<organism evidence="2 3">
    <name type="scientific">Nocardia mexicana</name>
    <dbReference type="NCBI Taxonomy" id="279262"/>
    <lineage>
        <taxon>Bacteria</taxon>
        <taxon>Bacillati</taxon>
        <taxon>Actinomycetota</taxon>
        <taxon>Actinomycetes</taxon>
        <taxon>Mycobacteriales</taxon>
        <taxon>Nocardiaceae</taxon>
        <taxon>Nocardia</taxon>
    </lineage>
</organism>